<evidence type="ECO:0000313" key="1">
    <source>
        <dbReference type="EMBL" id="MBE5037787.1"/>
    </source>
</evidence>
<evidence type="ECO:0000313" key="2">
    <source>
        <dbReference type="Proteomes" id="UP000768567"/>
    </source>
</evidence>
<dbReference type="RefSeq" id="WP_193501392.1">
    <property type="nucleotide sequence ID" value="NZ_JADCKC010000002.1"/>
</dbReference>
<comment type="caution">
    <text evidence="1">The sequence shown here is derived from an EMBL/GenBank/DDBJ whole genome shotgun (WGS) entry which is preliminary data.</text>
</comment>
<dbReference type="SUPFAM" id="SSF140453">
    <property type="entry name" value="EsxAB dimer-like"/>
    <property type="match status" value="1"/>
</dbReference>
<dbReference type="Pfam" id="PF06013">
    <property type="entry name" value="WXG100"/>
    <property type="match status" value="1"/>
</dbReference>
<dbReference type="EMBL" id="JADCKC010000002">
    <property type="protein sequence ID" value="MBE5037787.1"/>
    <property type="molecule type" value="Genomic_DNA"/>
</dbReference>
<dbReference type="Gene3D" id="1.10.287.1060">
    <property type="entry name" value="ESAT-6-like"/>
    <property type="match status" value="1"/>
</dbReference>
<dbReference type="NCBIfam" id="TIGR03930">
    <property type="entry name" value="WXG100_ESAT6"/>
    <property type="match status" value="1"/>
</dbReference>
<gene>
    <name evidence="1" type="ORF">INF35_08315</name>
</gene>
<organism evidence="1 2">
    <name type="scientific">Gemmiger gallinarum</name>
    <dbReference type="NCBI Taxonomy" id="2779354"/>
    <lineage>
        <taxon>Bacteria</taxon>
        <taxon>Bacillati</taxon>
        <taxon>Bacillota</taxon>
        <taxon>Clostridia</taxon>
        <taxon>Eubacteriales</taxon>
        <taxon>Gemmiger</taxon>
    </lineage>
</organism>
<dbReference type="InterPro" id="IPR036689">
    <property type="entry name" value="ESAT-6-like_sf"/>
</dbReference>
<accession>A0ABR9R3R0</accession>
<proteinExistence type="predicted"/>
<keyword evidence="2" id="KW-1185">Reference proteome</keyword>
<protein>
    <submittedName>
        <fullName evidence="1">WXG100 family type VII secretion target</fullName>
    </submittedName>
</protein>
<sequence length="113" mass="12602">MKSSAEIRFDFQNARLQADRLEALADKIDSQVTDKMEDTAQQLHAAWTGDSANRFIAKHDDLRQQVRQSSRELRSIADEIRRIARRVYDAEMEALRIIAQRSSGGGGGGGGGR</sequence>
<name>A0ABR9R3R0_9FIRM</name>
<dbReference type="Proteomes" id="UP000768567">
    <property type="component" value="Unassembled WGS sequence"/>
</dbReference>
<dbReference type="InterPro" id="IPR010310">
    <property type="entry name" value="T7SS_ESAT-6-like"/>
</dbReference>
<reference evidence="1 2" key="1">
    <citation type="submission" date="2020-10" db="EMBL/GenBank/DDBJ databases">
        <title>ChiBAC.</title>
        <authorList>
            <person name="Zenner C."/>
            <person name="Hitch T.C.A."/>
            <person name="Clavel T."/>
        </authorList>
    </citation>
    <scope>NUCLEOTIDE SEQUENCE [LARGE SCALE GENOMIC DNA]</scope>
    <source>
        <strain evidence="1 2">DSM 109015</strain>
    </source>
</reference>